<sequence>MNFLGCNPILKNLTIKKLINCTCKICAVQLHDKYKFRKKISAFLNFQHQFRVNVLCCQEDNQNATQFREHYDATTRAERRPTNARARRWISSKTRRENNSERKMGAKIATRCD</sequence>
<name>A0AAW2FUA1_9HYME</name>
<comment type="caution">
    <text evidence="2">The sequence shown here is derived from an EMBL/GenBank/DDBJ whole genome shotgun (WGS) entry which is preliminary data.</text>
</comment>
<feature type="region of interest" description="Disordered" evidence="1">
    <location>
        <begin position="73"/>
        <end position="113"/>
    </location>
</feature>
<dbReference type="EMBL" id="JADYXP020000007">
    <property type="protein sequence ID" value="KAL0119353.1"/>
    <property type="molecule type" value="Genomic_DNA"/>
</dbReference>
<evidence type="ECO:0000313" key="3">
    <source>
        <dbReference type="Proteomes" id="UP001430953"/>
    </source>
</evidence>
<dbReference type="Proteomes" id="UP001430953">
    <property type="component" value="Unassembled WGS sequence"/>
</dbReference>
<proteinExistence type="predicted"/>
<keyword evidence="3" id="KW-1185">Reference proteome</keyword>
<protein>
    <submittedName>
        <fullName evidence="2">Uncharacterized protein</fullName>
    </submittedName>
</protein>
<dbReference type="AlphaFoldDB" id="A0AAW2FUA1"/>
<organism evidence="2 3">
    <name type="scientific">Cardiocondyla obscurior</name>
    <dbReference type="NCBI Taxonomy" id="286306"/>
    <lineage>
        <taxon>Eukaryota</taxon>
        <taxon>Metazoa</taxon>
        <taxon>Ecdysozoa</taxon>
        <taxon>Arthropoda</taxon>
        <taxon>Hexapoda</taxon>
        <taxon>Insecta</taxon>
        <taxon>Pterygota</taxon>
        <taxon>Neoptera</taxon>
        <taxon>Endopterygota</taxon>
        <taxon>Hymenoptera</taxon>
        <taxon>Apocrita</taxon>
        <taxon>Aculeata</taxon>
        <taxon>Formicoidea</taxon>
        <taxon>Formicidae</taxon>
        <taxon>Myrmicinae</taxon>
        <taxon>Cardiocondyla</taxon>
    </lineage>
</organism>
<accession>A0AAW2FUA1</accession>
<evidence type="ECO:0000256" key="1">
    <source>
        <dbReference type="SAM" id="MobiDB-lite"/>
    </source>
</evidence>
<evidence type="ECO:0000313" key="2">
    <source>
        <dbReference type="EMBL" id="KAL0119353.1"/>
    </source>
</evidence>
<feature type="compositionally biased region" description="Basic and acidic residues" evidence="1">
    <location>
        <begin position="94"/>
        <end position="113"/>
    </location>
</feature>
<reference evidence="2 3" key="1">
    <citation type="submission" date="2023-03" db="EMBL/GenBank/DDBJ databases">
        <title>High recombination rates correlate with genetic variation in Cardiocondyla obscurior ants.</title>
        <authorList>
            <person name="Errbii M."/>
        </authorList>
    </citation>
    <scope>NUCLEOTIDE SEQUENCE [LARGE SCALE GENOMIC DNA]</scope>
    <source>
        <strain evidence="2">Alpha-2009</strain>
        <tissue evidence="2">Whole body</tissue>
    </source>
</reference>
<gene>
    <name evidence="2" type="ORF">PUN28_007697</name>
</gene>